<evidence type="ECO:0000313" key="9">
    <source>
        <dbReference type="EMBL" id="XCC96947.1"/>
    </source>
</evidence>
<organism evidence="9">
    <name type="scientific">Alloyangia sp. H15</name>
    <dbReference type="NCBI Taxonomy" id="3029062"/>
    <lineage>
        <taxon>Bacteria</taxon>
        <taxon>Pseudomonadati</taxon>
        <taxon>Pseudomonadota</taxon>
        <taxon>Alphaproteobacteria</taxon>
        <taxon>Rhodobacterales</taxon>
        <taxon>Roseobacteraceae</taxon>
        <taxon>Alloyangia</taxon>
    </lineage>
</organism>
<feature type="binding site" evidence="6">
    <location>
        <position position="74"/>
    </location>
    <ligand>
        <name>[4Fe-4S] cluster</name>
        <dbReference type="ChEBI" id="CHEBI:49883"/>
        <label>2</label>
    </ligand>
</feature>
<feature type="binding site" evidence="6">
    <location>
        <position position="77"/>
    </location>
    <ligand>
        <name>[4Fe-4S] cluster</name>
        <dbReference type="ChEBI" id="CHEBI:49883"/>
        <label>2</label>
    </ligand>
</feature>
<feature type="binding site" evidence="6">
    <location>
        <position position="46"/>
    </location>
    <ligand>
        <name>[4Fe-4S] cluster</name>
        <dbReference type="ChEBI" id="CHEBI:49883"/>
        <label>1</label>
    </ligand>
</feature>
<feature type="region of interest" description="Disordered" evidence="7">
    <location>
        <begin position="1"/>
        <end position="25"/>
    </location>
</feature>
<dbReference type="PROSITE" id="PS00198">
    <property type="entry name" value="4FE4S_FER_1"/>
    <property type="match status" value="2"/>
</dbReference>
<feature type="binding site" evidence="6">
    <location>
        <position position="39"/>
    </location>
    <ligand>
        <name>[4Fe-4S] cluster</name>
        <dbReference type="ChEBI" id="CHEBI:49883"/>
        <label>1</label>
    </ligand>
</feature>
<evidence type="ECO:0000259" key="8">
    <source>
        <dbReference type="PROSITE" id="PS51379"/>
    </source>
</evidence>
<comment type="subcellular location">
    <subcellularLocation>
        <location evidence="6">Cytoplasm</location>
    </subcellularLocation>
</comment>
<comment type="similarity">
    <text evidence="6">Belongs to the NapF family.</text>
</comment>
<dbReference type="InterPro" id="IPR017896">
    <property type="entry name" value="4Fe4S_Fe-S-bd"/>
</dbReference>
<proteinExistence type="inferred from homology"/>
<dbReference type="GO" id="GO:0005737">
    <property type="term" value="C:cytoplasm"/>
    <property type="evidence" value="ECO:0007669"/>
    <property type="project" value="UniProtKB-SubCell"/>
</dbReference>
<feature type="binding site" evidence="6">
    <location>
        <position position="143"/>
    </location>
    <ligand>
        <name>[4Fe-4S] cluster</name>
        <dbReference type="ChEBI" id="CHEBI:49883"/>
        <label>3</label>
    </ligand>
</feature>
<dbReference type="Pfam" id="PF12838">
    <property type="entry name" value="Fer4_7"/>
    <property type="match status" value="1"/>
</dbReference>
<name>A0AAU8AQZ6_9RHOB</name>
<protein>
    <recommendedName>
        <fullName evidence="6">Ferredoxin-type protein NapF</fullName>
    </recommendedName>
</protein>
<evidence type="ECO:0000256" key="3">
    <source>
        <dbReference type="ARBA" id="ARBA00022737"/>
    </source>
</evidence>
<comment type="function">
    <text evidence="6">Could be involved in the maturation of NapA, the catalytic subunit of the periplasmic nitrate reductase, before its export into the periplasm.</text>
</comment>
<feature type="binding site" evidence="6">
    <location>
        <position position="36"/>
    </location>
    <ligand>
        <name>[4Fe-4S] cluster</name>
        <dbReference type="ChEBI" id="CHEBI:49883"/>
        <label>1</label>
    </ligand>
</feature>
<dbReference type="RefSeq" id="WP_353475838.1">
    <property type="nucleotide sequence ID" value="NZ_CP123386.1"/>
</dbReference>
<dbReference type="CDD" id="cd10564">
    <property type="entry name" value="NapF_like"/>
    <property type="match status" value="1"/>
</dbReference>
<dbReference type="HAMAP" id="MF_02201">
    <property type="entry name" value="NapF"/>
    <property type="match status" value="1"/>
</dbReference>
<comment type="cofactor">
    <cofactor evidence="6">
        <name>[4Fe-4S] cluster</name>
        <dbReference type="ChEBI" id="CHEBI:49883"/>
    </cofactor>
</comment>
<dbReference type="GO" id="GO:0046872">
    <property type="term" value="F:metal ion binding"/>
    <property type="evidence" value="ECO:0007669"/>
    <property type="project" value="UniProtKB-KW"/>
</dbReference>
<keyword evidence="1 6" id="KW-0004">4Fe-4S</keyword>
<feature type="binding site" evidence="6">
    <location>
        <position position="42"/>
    </location>
    <ligand>
        <name>[4Fe-4S] cluster</name>
        <dbReference type="ChEBI" id="CHEBI:49883"/>
        <label>1</label>
    </ligand>
</feature>
<evidence type="ECO:0000256" key="7">
    <source>
        <dbReference type="SAM" id="MobiDB-lite"/>
    </source>
</evidence>
<dbReference type="SUPFAM" id="SSF54862">
    <property type="entry name" value="4Fe-4S ferredoxins"/>
    <property type="match status" value="1"/>
</dbReference>
<evidence type="ECO:0000256" key="5">
    <source>
        <dbReference type="ARBA" id="ARBA00023014"/>
    </source>
</evidence>
<comment type="subunit">
    <text evidence="6">Interacts with the cytoplasmic NapA precursor.</text>
</comment>
<keyword evidence="3 6" id="KW-0677">Repeat</keyword>
<evidence type="ECO:0000256" key="4">
    <source>
        <dbReference type="ARBA" id="ARBA00023004"/>
    </source>
</evidence>
<keyword evidence="5 6" id="KW-0411">Iron-sulfur</keyword>
<dbReference type="InterPro" id="IPR017900">
    <property type="entry name" value="4Fe4S_Fe_S_CS"/>
</dbReference>
<feature type="domain" description="4Fe-4S ferredoxin-type" evidence="8">
    <location>
        <begin position="60"/>
        <end position="91"/>
    </location>
</feature>
<dbReference type="InterPro" id="IPR050157">
    <property type="entry name" value="PSI_iron-sulfur_center"/>
</dbReference>
<keyword evidence="9" id="KW-0614">Plasmid</keyword>
<geneLocation type="plasmid" evidence="9">
    <name>unnamed1</name>
</geneLocation>
<feature type="binding site" evidence="6">
    <location>
        <position position="146"/>
    </location>
    <ligand>
        <name>[4Fe-4S] cluster</name>
        <dbReference type="ChEBI" id="CHEBI:49883"/>
        <label>3</label>
    </ligand>
</feature>
<feature type="domain" description="4Fe-4S ferredoxin-type" evidence="8">
    <location>
        <begin position="27"/>
        <end position="56"/>
    </location>
</feature>
<sequence>MTTQHSRRNFLRGQLSRPDAPPMRPPGAQARFMDLCTGCGDCVRACPEAILVLRESRSGPRPVVDFAQGGCTFCGACAEACEPGALSLETVPDWPWKAVVSDSCLSLNGVSCRACEDSCDPRAIRFRLMTAGRAAPILDTDCCTGCGDCAVTCPAGAISFEIPETQTERLA</sequence>
<dbReference type="NCBIfam" id="TIGR00402">
    <property type="entry name" value="napF"/>
    <property type="match status" value="1"/>
</dbReference>
<dbReference type="Pfam" id="PF00037">
    <property type="entry name" value="Fer4"/>
    <property type="match status" value="1"/>
</dbReference>
<dbReference type="PROSITE" id="PS51379">
    <property type="entry name" value="4FE4S_FER_2"/>
    <property type="match status" value="3"/>
</dbReference>
<keyword evidence="6" id="KW-0963">Cytoplasm</keyword>
<dbReference type="GO" id="GO:0051539">
    <property type="term" value="F:4 iron, 4 sulfur cluster binding"/>
    <property type="evidence" value="ECO:0007669"/>
    <property type="project" value="UniProtKB-UniRule"/>
</dbReference>
<feature type="binding site" evidence="6">
    <location>
        <position position="81"/>
    </location>
    <ligand>
        <name>[4Fe-4S] cluster</name>
        <dbReference type="ChEBI" id="CHEBI:49883"/>
        <label>2</label>
    </ligand>
</feature>
<dbReference type="PANTHER" id="PTHR24960">
    <property type="entry name" value="PHOTOSYSTEM I IRON-SULFUR CENTER-RELATED"/>
    <property type="match status" value="1"/>
</dbReference>
<keyword evidence="4 6" id="KW-0408">Iron</keyword>
<dbReference type="AlphaFoldDB" id="A0AAU8AQZ6"/>
<feature type="binding site" evidence="6">
    <location>
        <position position="71"/>
    </location>
    <ligand>
        <name>[4Fe-4S] cluster</name>
        <dbReference type="ChEBI" id="CHEBI:49883"/>
        <label>2</label>
    </ligand>
</feature>
<evidence type="ECO:0000256" key="2">
    <source>
        <dbReference type="ARBA" id="ARBA00022723"/>
    </source>
</evidence>
<keyword evidence="2 6" id="KW-0479">Metal-binding</keyword>
<feature type="binding site" evidence="6">
    <location>
        <position position="149"/>
    </location>
    <ligand>
        <name>[4Fe-4S] cluster</name>
        <dbReference type="ChEBI" id="CHEBI:49883"/>
        <label>3</label>
    </ligand>
</feature>
<feature type="compositionally biased region" description="Basic residues" evidence="7">
    <location>
        <begin position="1"/>
        <end position="10"/>
    </location>
</feature>
<accession>A0AAU8AQZ6</accession>
<reference evidence="9" key="1">
    <citation type="submission" date="2023-02" db="EMBL/GenBank/DDBJ databases">
        <title>Description and genomic characterization of Salipiger bruguierae sp. nov., isolated from the sediment of mangrove plant Bruguiera sexangula.</title>
        <authorList>
            <person name="Long M."/>
        </authorList>
    </citation>
    <scope>NUCLEOTIDE SEQUENCE</scope>
    <source>
        <strain evidence="9">H15</strain>
        <plasmid evidence="9">unnamed1</plasmid>
    </source>
</reference>
<feature type="binding site" evidence="6">
    <location>
        <position position="153"/>
    </location>
    <ligand>
        <name>[4Fe-4S] cluster</name>
        <dbReference type="ChEBI" id="CHEBI:49883"/>
        <label>3</label>
    </ligand>
</feature>
<evidence type="ECO:0000256" key="1">
    <source>
        <dbReference type="ARBA" id="ARBA00022485"/>
    </source>
</evidence>
<dbReference type="InterPro" id="IPR004496">
    <property type="entry name" value="NapF"/>
</dbReference>
<dbReference type="EMBL" id="CP123386">
    <property type="protein sequence ID" value="XCC96947.1"/>
    <property type="molecule type" value="Genomic_DNA"/>
</dbReference>
<dbReference type="Gene3D" id="3.30.70.20">
    <property type="match status" value="2"/>
</dbReference>
<gene>
    <name evidence="6 9" type="primary">napF</name>
    <name evidence="9" type="ORF">PVT71_22940</name>
</gene>
<dbReference type="PANTHER" id="PTHR24960:SF79">
    <property type="entry name" value="PHOTOSYSTEM I IRON-SULFUR CENTER"/>
    <property type="match status" value="1"/>
</dbReference>
<feature type="domain" description="4Fe-4S ferredoxin-type" evidence="8">
    <location>
        <begin position="134"/>
        <end position="163"/>
    </location>
</feature>
<evidence type="ECO:0000256" key="6">
    <source>
        <dbReference type="HAMAP-Rule" id="MF_02201"/>
    </source>
</evidence>